<feature type="region of interest" description="Disordered" evidence="4">
    <location>
        <begin position="153"/>
        <end position="181"/>
    </location>
</feature>
<feature type="region of interest" description="Disordered" evidence="4">
    <location>
        <begin position="193"/>
        <end position="248"/>
    </location>
</feature>
<evidence type="ECO:0000256" key="1">
    <source>
        <dbReference type="ARBA" id="ARBA00004123"/>
    </source>
</evidence>
<protein>
    <recommendedName>
        <fullName evidence="6">HSF-type DNA-binding domain-containing protein</fullName>
    </recommendedName>
</protein>
<organism evidence="7 8">
    <name type="scientific">Cylindrotheca closterium</name>
    <dbReference type="NCBI Taxonomy" id="2856"/>
    <lineage>
        <taxon>Eukaryota</taxon>
        <taxon>Sar</taxon>
        <taxon>Stramenopiles</taxon>
        <taxon>Ochrophyta</taxon>
        <taxon>Bacillariophyta</taxon>
        <taxon>Bacillariophyceae</taxon>
        <taxon>Bacillariophycidae</taxon>
        <taxon>Bacillariales</taxon>
        <taxon>Bacillariaceae</taxon>
        <taxon>Cylindrotheca</taxon>
    </lineage>
</organism>
<dbReference type="Gene3D" id="1.10.10.10">
    <property type="entry name" value="Winged helix-like DNA-binding domain superfamily/Winged helix DNA-binding domain"/>
    <property type="match status" value="1"/>
</dbReference>
<dbReference type="Pfam" id="PF00447">
    <property type="entry name" value="HSF_DNA-bind"/>
    <property type="match status" value="1"/>
</dbReference>
<keyword evidence="5" id="KW-0472">Membrane</keyword>
<gene>
    <name evidence="7" type="ORF">CYCCA115_LOCUS18411</name>
</gene>
<dbReference type="AlphaFoldDB" id="A0AAD2G260"/>
<dbReference type="Proteomes" id="UP001295423">
    <property type="component" value="Unassembled WGS sequence"/>
</dbReference>
<evidence type="ECO:0000256" key="2">
    <source>
        <dbReference type="ARBA" id="ARBA00023125"/>
    </source>
</evidence>
<dbReference type="GO" id="GO:0005634">
    <property type="term" value="C:nucleus"/>
    <property type="evidence" value="ECO:0007669"/>
    <property type="project" value="UniProtKB-SubCell"/>
</dbReference>
<keyword evidence="5" id="KW-1133">Transmembrane helix</keyword>
<dbReference type="InterPro" id="IPR036388">
    <property type="entry name" value="WH-like_DNA-bd_sf"/>
</dbReference>
<keyword evidence="3" id="KW-0539">Nucleus</keyword>
<keyword evidence="8" id="KW-1185">Reference proteome</keyword>
<keyword evidence="2" id="KW-0238">DNA-binding</keyword>
<evidence type="ECO:0000259" key="6">
    <source>
        <dbReference type="Pfam" id="PF00447"/>
    </source>
</evidence>
<dbReference type="PANTHER" id="PTHR10015">
    <property type="entry name" value="HEAT SHOCK TRANSCRIPTION FACTOR"/>
    <property type="match status" value="1"/>
</dbReference>
<evidence type="ECO:0000313" key="7">
    <source>
        <dbReference type="EMBL" id="CAJ1959994.1"/>
    </source>
</evidence>
<sequence>MNDGTAFRVHDLEQFEREMLPKYFNTQKYASFTRALCAHGFHCVRTGSHTGIYSHPKFNRNDPAAPSMIKRVKKTNHAKALNKLSNRSHDLVLRDGGRSFMFPSLLNNTQSHMNADDNASIFGHLYQTARSQIVDRTTYALIRLPPGSHFISSDESDDYSAGEHESLNSQFPPSASAVPSSSYNVVPDYNRATFDQQKHDDQTAQNSGSILDHDDFEPIPLPMHSSSQNFGVPDHSEDDEASLGSLEPRNIQEMKRNPEDFNAFYNILPVIPKPRYQALYDFSSPVALPGLFYFMDISSFGMCWAMFLIVGHTIQALFTAFGPNTQDLVLRPKISMLKHIFMDIMWMHSLLSAMVLVPEYFGSSSVMLAITFIGTQPPNLATSLKTHYHMNIQKAAPFVHHGEWWIADIARWIFVGYFIAMLCICLGHFWDIANMKVIGTFVLNLTPLFACESYRLLLSIPARLEVQHGVKKRK</sequence>
<feature type="domain" description="HSF-type DNA-binding" evidence="6">
    <location>
        <begin position="2"/>
        <end position="71"/>
    </location>
</feature>
<reference evidence="7" key="1">
    <citation type="submission" date="2023-08" db="EMBL/GenBank/DDBJ databases">
        <authorList>
            <person name="Audoor S."/>
            <person name="Bilcke G."/>
        </authorList>
    </citation>
    <scope>NUCLEOTIDE SEQUENCE</scope>
</reference>
<comment type="subcellular location">
    <subcellularLocation>
        <location evidence="1">Nucleus</location>
    </subcellularLocation>
</comment>
<dbReference type="GO" id="GO:0003700">
    <property type="term" value="F:DNA-binding transcription factor activity"/>
    <property type="evidence" value="ECO:0007669"/>
    <property type="project" value="InterPro"/>
</dbReference>
<evidence type="ECO:0000313" key="8">
    <source>
        <dbReference type="Proteomes" id="UP001295423"/>
    </source>
</evidence>
<evidence type="ECO:0000256" key="4">
    <source>
        <dbReference type="SAM" id="MobiDB-lite"/>
    </source>
</evidence>
<feature type="transmembrane region" description="Helical" evidence="5">
    <location>
        <begin position="291"/>
        <end position="318"/>
    </location>
</feature>
<keyword evidence="5" id="KW-0812">Transmembrane</keyword>
<dbReference type="EMBL" id="CAKOGP040002036">
    <property type="protein sequence ID" value="CAJ1959994.1"/>
    <property type="molecule type" value="Genomic_DNA"/>
</dbReference>
<evidence type="ECO:0000256" key="5">
    <source>
        <dbReference type="SAM" id="Phobius"/>
    </source>
</evidence>
<proteinExistence type="predicted"/>
<dbReference type="InterPro" id="IPR036390">
    <property type="entry name" value="WH_DNA-bd_sf"/>
</dbReference>
<accession>A0AAD2G260</accession>
<feature type="compositionally biased region" description="Low complexity" evidence="4">
    <location>
        <begin position="172"/>
        <end position="181"/>
    </location>
</feature>
<feature type="transmembrane region" description="Helical" evidence="5">
    <location>
        <begin position="339"/>
        <end position="357"/>
    </location>
</feature>
<dbReference type="SUPFAM" id="SSF46785">
    <property type="entry name" value="Winged helix' DNA-binding domain"/>
    <property type="match status" value="1"/>
</dbReference>
<feature type="transmembrane region" description="Helical" evidence="5">
    <location>
        <begin position="409"/>
        <end position="430"/>
    </location>
</feature>
<evidence type="ECO:0000256" key="3">
    <source>
        <dbReference type="ARBA" id="ARBA00023242"/>
    </source>
</evidence>
<dbReference type="GO" id="GO:0043565">
    <property type="term" value="F:sequence-specific DNA binding"/>
    <property type="evidence" value="ECO:0007669"/>
    <property type="project" value="InterPro"/>
</dbReference>
<dbReference type="InterPro" id="IPR000232">
    <property type="entry name" value="HSF_DNA-bd"/>
</dbReference>
<name>A0AAD2G260_9STRA</name>
<comment type="caution">
    <text evidence="7">The sequence shown here is derived from an EMBL/GenBank/DDBJ whole genome shotgun (WGS) entry which is preliminary data.</text>
</comment>
<dbReference type="PANTHER" id="PTHR10015:SF427">
    <property type="entry name" value="HEAT SHOCK FACTOR PROTEIN"/>
    <property type="match status" value="1"/>
</dbReference>